<protein>
    <submittedName>
        <fullName evidence="5">3-keto-5-aminohexanoate cleavage protein</fullName>
    </submittedName>
</protein>
<evidence type="ECO:0000313" key="6">
    <source>
        <dbReference type="Proteomes" id="UP000436694"/>
    </source>
</evidence>
<dbReference type="PANTHER" id="PTHR37418:SF2">
    <property type="entry name" value="3-KETO-5-AMINOHEXANOATE CLEAVAGE ENZYME"/>
    <property type="match status" value="1"/>
</dbReference>
<dbReference type="Proteomes" id="UP000436694">
    <property type="component" value="Unassembled WGS sequence"/>
</dbReference>
<dbReference type="InterPro" id="IPR013785">
    <property type="entry name" value="Aldolase_TIM"/>
</dbReference>
<keyword evidence="6" id="KW-1185">Reference proteome</keyword>
<sequence>MAKKTILTCAVTGNLMTPEISPHLPVTPKQIADQALDAAKAGASIVHLHVRDPETAKGSMDLGLYRELVERIREKNENVILNLTTGEGGRFVPSDDNPQVAAPGSTLCAPEKRIAHVQELKPEICTLDFNTMWSGQASVINAPRNLEIMAEGIYGAGVKPEIEIFDSGDLHMVKDFVARGIIKTPLMVQMVLGVRFGAVANPETMAFLVSQLPEGTEWAAFGIGRMAFPMLAQAFLLGGHVRIGMEDTAYIRKGENCTSNAQLVEKAVSIVDDLGGTIATPDEARAILGIS</sequence>
<gene>
    <name evidence="5" type="ORF">GG681_15075</name>
</gene>
<accession>A0A844AWP4</accession>
<dbReference type="EMBL" id="WIXK01000009">
    <property type="protein sequence ID" value="MQY43968.1"/>
    <property type="molecule type" value="Genomic_DNA"/>
</dbReference>
<comment type="cofactor">
    <cofactor evidence="1">
        <name>Zn(2+)</name>
        <dbReference type="ChEBI" id="CHEBI:29105"/>
    </cofactor>
</comment>
<evidence type="ECO:0000256" key="1">
    <source>
        <dbReference type="ARBA" id="ARBA00001947"/>
    </source>
</evidence>
<dbReference type="GO" id="GO:0046872">
    <property type="term" value="F:metal ion binding"/>
    <property type="evidence" value="ECO:0007669"/>
    <property type="project" value="UniProtKB-KW"/>
</dbReference>
<evidence type="ECO:0000313" key="5">
    <source>
        <dbReference type="EMBL" id="MQY43968.1"/>
    </source>
</evidence>
<dbReference type="AlphaFoldDB" id="A0A844AWP4"/>
<evidence type="ECO:0000256" key="4">
    <source>
        <dbReference type="ARBA" id="ARBA00022833"/>
    </source>
</evidence>
<dbReference type="InterPro" id="IPR008567">
    <property type="entry name" value="BKACE"/>
</dbReference>
<dbReference type="Pfam" id="PF05853">
    <property type="entry name" value="BKACE"/>
    <property type="match status" value="1"/>
</dbReference>
<evidence type="ECO:0000256" key="2">
    <source>
        <dbReference type="ARBA" id="ARBA00022679"/>
    </source>
</evidence>
<keyword evidence="4" id="KW-0862">Zinc</keyword>
<reference evidence="5 6" key="1">
    <citation type="submission" date="2019-10" db="EMBL/GenBank/DDBJ databases">
        <title>Epibacterium sp. nov., isolated from seawater.</title>
        <authorList>
            <person name="Zhang X."/>
            <person name="Li N."/>
        </authorList>
    </citation>
    <scope>NUCLEOTIDE SEQUENCE [LARGE SCALE GENOMIC DNA]</scope>
    <source>
        <strain evidence="5 6">SM1969</strain>
    </source>
</reference>
<proteinExistence type="predicted"/>
<organism evidence="5 6">
    <name type="scientific">Tritonibacter aquimaris</name>
    <dbReference type="NCBI Taxonomy" id="2663379"/>
    <lineage>
        <taxon>Bacteria</taxon>
        <taxon>Pseudomonadati</taxon>
        <taxon>Pseudomonadota</taxon>
        <taxon>Alphaproteobacteria</taxon>
        <taxon>Rhodobacterales</taxon>
        <taxon>Paracoccaceae</taxon>
        <taxon>Tritonibacter</taxon>
    </lineage>
</organism>
<dbReference type="PANTHER" id="PTHR37418">
    <property type="entry name" value="3-KETO-5-AMINOHEXANOATE CLEAVAGE ENZYME-RELATED"/>
    <property type="match status" value="1"/>
</dbReference>
<evidence type="ECO:0000256" key="3">
    <source>
        <dbReference type="ARBA" id="ARBA00022723"/>
    </source>
</evidence>
<dbReference type="GO" id="GO:0043720">
    <property type="term" value="F:3-keto-5-aminohexanoate cleavage activity"/>
    <property type="evidence" value="ECO:0007669"/>
    <property type="project" value="InterPro"/>
</dbReference>
<dbReference type="RefSeq" id="WP_153548860.1">
    <property type="nucleotide sequence ID" value="NZ_WIXK01000009.1"/>
</dbReference>
<dbReference type="Gene3D" id="3.20.20.70">
    <property type="entry name" value="Aldolase class I"/>
    <property type="match status" value="1"/>
</dbReference>
<name>A0A844AWP4_9RHOB</name>
<comment type="caution">
    <text evidence="5">The sequence shown here is derived from an EMBL/GenBank/DDBJ whole genome shotgun (WGS) entry which is preliminary data.</text>
</comment>
<keyword evidence="3" id="KW-0479">Metal-binding</keyword>
<keyword evidence="2" id="KW-0808">Transferase</keyword>